<dbReference type="RefSeq" id="WP_378285603.1">
    <property type="nucleotide sequence ID" value="NZ_JBHSON010000046.1"/>
</dbReference>
<evidence type="ECO:0000313" key="2">
    <source>
        <dbReference type="Proteomes" id="UP001596074"/>
    </source>
</evidence>
<reference evidence="2" key="1">
    <citation type="journal article" date="2019" name="Int. J. Syst. Evol. Microbiol.">
        <title>The Global Catalogue of Microorganisms (GCM) 10K type strain sequencing project: providing services to taxonomists for standard genome sequencing and annotation.</title>
        <authorList>
            <consortium name="The Broad Institute Genomics Platform"/>
            <consortium name="The Broad Institute Genome Sequencing Center for Infectious Disease"/>
            <person name="Wu L."/>
            <person name="Ma J."/>
        </authorList>
    </citation>
    <scope>NUCLEOTIDE SEQUENCE [LARGE SCALE GENOMIC DNA]</scope>
    <source>
        <strain evidence="2">KCTC 42087</strain>
    </source>
</reference>
<organism evidence="1 2">
    <name type="scientific">Actinomadura rugatobispora</name>
    <dbReference type="NCBI Taxonomy" id="1994"/>
    <lineage>
        <taxon>Bacteria</taxon>
        <taxon>Bacillati</taxon>
        <taxon>Actinomycetota</taxon>
        <taxon>Actinomycetes</taxon>
        <taxon>Streptosporangiales</taxon>
        <taxon>Thermomonosporaceae</taxon>
        <taxon>Actinomadura</taxon>
    </lineage>
</organism>
<accession>A0ABW1A7C5</accession>
<dbReference type="Proteomes" id="UP001596074">
    <property type="component" value="Unassembled WGS sequence"/>
</dbReference>
<gene>
    <name evidence="1" type="ORF">ACFPZN_29990</name>
</gene>
<name>A0ABW1A7C5_9ACTN</name>
<dbReference type="EMBL" id="JBHSON010000046">
    <property type="protein sequence ID" value="MFC5749879.1"/>
    <property type="molecule type" value="Genomic_DNA"/>
</dbReference>
<keyword evidence="2" id="KW-1185">Reference proteome</keyword>
<sequence>MCVHEPEAKEALVADYIQAHPDHPAAVKHPALDGVAEISWATFPGCPAGVPALFAGLLDRSTGAEALRVLEIVLTDGLFHVSAAMPTALPFLIRLATDSSVPVRADMAEWVLLIAVLSRPVDENSTPFDVTLNGLDLDHPERAECRAVFAEHAAECRTLIDETTEDLFTSERFDALLAAPAQSPGERSA</sequence>
<proteinExistence type="predicted"/>
<evidence type="ECO:0000313" key="1">
    <source>
        <dbReference type="EMBL" id="MFC5749879.1"/>
    </source>
</evidence>
<protein>
    <submittedName>
        <fullName evidence="1">Uncharacterized protein</fullName>
    </submittedName>
</protein>
<comment type="caution">
    <text evidence="1">The sequence shown here is derived from an EMBL/GenBank/DDBJ whole genome shotgun (WGS) entry which is preliminary data.</text>
</comment>